<dbReference type="Proteomes" id="UP000594260">
    <property type="component" value="Unplaced"/>
</dbReference>
<protein>
    <recommendedName>
        <fullName evidence="9">ABC transporter domain-containing protein</fullName>
    </recommendedName>
</protein>
<dbReference type="Pfam" id="PF12698">
    <property type="entry name" value="ABC2_membrane_3"/>
    <property type="match status" value="1"/>
</dbReference>
<evidence type="ECO:0000256" key="7">
    <source>
        <dbReference type="SAM" id="MobiDB-lite"/>
    </source>
</evidence>
<keyword evidence="2 8" id="KW-0812">Transmembrane</keyword>
<dbReference type="RefSeq" id="XP_022661625.1">
    <property type="nucleotide sequence ID" value="XM_022805890.1"/>
</dbReference>
<feature type="domain" description="ABC transporter" evidence="9">
    <location>
        <begin position="589"/>
        <end position="816"/>
    </location>
</feature>
<feature type="transmembrane region" description="Helical" evidence="8">
    <location>
        <begin position="106"/>
        <end position="126"/>
    </location>
</feature>
<keyword evidence="4" id="KW-0067">ATP-binding</keyword>
<dbReference type="SMART" id="SM00382">
    <property type="entry name" value="AAA"/>
    <property type="match status" value="2"/>
</dbReference>
<dbReference type="EnsemblMetazoa" id="XM_022805890">
    <property type="protein sequence ID" value="XP_022661625"/>
    <property type="gene ID" value="LOC111250511"/>
</dbReference>
<feature type="transmembrane region" description="Helical" evidence="8">
    <location>
        <begin position="1243"/>
        <end position="1268"/>
    </location>
</feature>
<dbReference type="Pfam" id="PF00005">
    <property type="entry name" value="ABC_tran"/>
    <property type="match status" value="2"/>
</dbReference>
<feature type="transmembrane region" description="Helical" evidence="8">
    <location>
        <begin position="504"/>
        <end position="529"/>
    </location>
</feature>
<evidence type="ECO:0000256" key="2">
    <source>
        <dbReference type="ARBA" id="ARBA00022692"/>
    </source>
</evidence>
<keyword evidence="5 8" id="KW-1133">Transmembrane helix</keyword>
<feature type="transmembrane region" description="Helical" evidence="8">
    <location>
        <begin position="947"/>
        <end position="972"/>
    </location>
</feature>
<evidence type="ECO:0000259" key="9">
    <source>
        <dbReference type="PROSITE" id="PS50893"/>
    </source>
</evidence>
<dbReference type="InterPro" id="IPR013525">
    <property type="entry name" value="ABC2_TM"/>
</dbReference>
<dbReference type="PANTHER" id="PTHR19229:SF250">
    <property type="entry name" value="ABC TRANSPORTER DOMAIN-CONTAINING PROTEIN-RELATED"/>
    <property type="match status" value="1"/>
</dbReference>
<dbReference type="FunCoup" id="A0A7M7K7B6">
    <property type="interactions" value="313"/>
</dbReference>
<organism evidence="10 11">
    <name type="scientific">Varroa destructor</name>
    <name type="common">Honeybee mite</name>
    <dbReference type="NCBI Taxonomy" id="109461"/>
    <lineage>
        <taxon>Eukaryota</taxon>
        <taxon>Metazoa</taxon>
        <taxon>Ecdysozoa</taxon>
        <taxon>Arthropoda</taxon>
        <taxon>Chelicerata</taxon>
        <taxon>Arachnida</taxon>
        <taxon>Acari</taxon>
        <taxon>Parasitiformes</taxon>
        <taxon>Mesostigmata</taxon>
        <taxon>Gamasina</taxon>
        <taxon>Dermanyssoidea</taxon>
        <taxon>Varroidae</taxon>
        <taxon>Varroa</taxon>
    </lineage>
</organism>
<evidence type="ECO:0000256" key="5">
    <source>
        <dbReference type="ARBA" id="ARBA00022989"/>
    </source>
</evidence>
<feature type="region of interest" description="Disordered" evidence="7">
    <location>
        <begin position="1"/>
        <end position="27"/>
    </location>
</feature>
<dbReference type="OMA" id="GMAMINN"/>
<dbReference type="InterPro" id="IPR056264">
    <property type="entry name" value="R2_ABCA1-4-like"/>
</dbReference>
<sequence length="1752" mass="196470">MSIQQTLSDKSIEEHRTVSNTHDNSTEENIQFESSLRIQGSPVSGFVNQLHSIWASVRRLRPRITKSTDDDQASAQRTVAITPLINWTRLCALYRKDYIICKWKRNFWKSAFELLIPIVFLVYVAFLRGHERQLGGKWKDPETYPYVHLNSSIDFKANASKILYAPITNYTNTVVPNAFNNSESCPVFMGFKKISELVNYLENQNPTDVALALIFESDTALGSQPGILNYTLRFNGTRYSFHTSEFFSISPEPRTKRVSTEEYSILWPSMNVLFENHLKFHGLRPYRTALKPSPKIKFFPTPRRFVPSGSVEPTTLVPSILSVVCFVPKLFFAVEIIRDKKSHMKDLLYMMCLPQFVYWLNIFLVGFSTLAILMCTAWVFFCYPIFGSHMYASSDPSLILTIFILFAAAEVLQILLITVIFNSTVFGGVAVVGVFYLSLFSAVEYTREEDYIEVSAAIKLASALLPVNGLQVIGNIITNRELSNVGVRWTNIAVLERPPDNVSLLAMLMAVLFSCVMYSFLIFYLNAIIPWQSGTPKHLFFLCQSASSSSTQNFEINLSGSTSNRASMDPGDPSNLIEKVTPGTASPIIKMCNVTHQFGNKKVLDHLSLELYRNQVTVLLGHNGAGKTTLMGILTGLFPPTSGSVHINGFDVQKNPMDARRGIGVCPQMNALFDDLTVKEHLEFFYEIKGGGEDKEEIEKLISQFGLTPEQDELADTLSDGTKRRLCIANAMVGGSNIIILDEPTTGMDHHIRSKVWRILQRAHRDRTILMTTHNMNEADVLGDRIIILANGRIKCAGSPLFLKKTFETGYNLRCVKASPNTFVNLTVEQVQRCLKNTQVQRTSEGSQEFSVRLGFPTTEQFINLFRELEKKKVELGIVSWGVTVTTMEDIFFKATKSNEMEKSFSNPSDASISRLPVIIRSTGILLYLRQFHALFLKRVRVIRRQWFMLIHLFVIPCIFAVAFCGLTRSLLDPAGMKEPALTYSFQSFPQRERSEGFVQRSRLGLTYKSYMLKLVMEEDDLRVHVLDQDTNVEDFLLNKANTSRFDYKNLWKMGVTFDHSKPTEAILWINAEPFHVVAAGLVLWQTAVLRQLLRKSEYETAIVNVRNHPFSHIFLKYANTTYEIEVRHLVHLLIQLAVSFSACTMILFPIEERLCKAKLLQMMTGVSRTVYLGASFTFDLLTILVSATAISFALAICNAADSLAEEIEIGAATCLLLSTYGAMMILVSYACSYMFSSLGAGFAMLLLVTAIGGGIIVPLLLGAVLFLTETAEYIPFAVNCVPQIAVLMGLSNLRLMAKSKKFCENFTPTQLTRYCQGSEKRASCCQPCSVTDPSTKFCYKREDLFQIDLNAGIGFQMIVLLTGTGLALGLLIATESGLLGCCFRLLTWVVSPISQQHSQNTAVGPSQEDTDVIIEQHRVENAIATGNQSRYALLAQNLTKMFGPLMVVNQISFAVKKKECFGILGVNGSGKSTTLNMITGDLEVDDGNVYVKNSNLRTSLRLYQTYIGFCPQSDVLLDKLSGKEMLELFCALRGVPRNQQASLIEHIVSLFDLEPHTNKMTSTYSGGTKRKLSICLAIIGNMPMIILDEPTVGIDPSARRKIWSMITETQNRGSAVILASRSVDECEAVCDRMAVVVNGTFQCLGSLQELRSKFGQGFMVVIKLKSLSDNSLVPRVIEEMGEHFPGDCVLKDRQQCLLHFHIMNRKLLWSELFEKVQKVKKAFDFEDVVVSDSSLEQMFFAFTETKEVVSV</sequence>
<dbReference type="InterPro" id="IPR003439">
    <property type="entry name" value="ABC_transporter-like_ATP-bd"/>
</dbReference>
<dbReference type="CDD" id="cd03263">
    <property type="entry name" value="ABC_subfamily_A"/>
    <property type="match status" value="2"/>
</dbReference>
<dbReference type="KEGG" id="vde:111250511"/>
<feature type="transmembrane region" description="Helical" evidence="8">
    <location>
        <begin position="1171"/>
        <end position="1198"/>
    </location>
</feature>
<evidence type="ECO:0000256" key="8">
    <source>
        <dbReference type="SAM" id="Phobius"/>
    </source>
</evidence>
<dbReference type="GO" id="GO:0016887">
    <property type="term" value="F:ATP hydrolysis activity"/>
    <property type="evidence" value="ECO:0007669"/>
    <property type="project" value="InterPro"/>
</dbReference>
<dbReference type="PANTHER" id="PTHR19229">
    <property type="entry name" value="ATP-BINDING CASSETTE TRANSPORTER SUBFAMILY A ABCA"/>
    <property type="match status" value="1"/>
</dbReference>
<keyword evidence="6 8" id="KW-0472">Membrane</keyword>
<feature type="transmembrane region" description="Helical" evidence="8">
    <location>
        <begin position="316"/>
        <end position="337"/>
    </location>
</feature>
<feature type="compositionally biased region" description="Polar residues" evidence="7">
    <location>
        <begin position="18"/>
        <end position="27"/>
    </location>
</feature>
<proteinExistence type="predicted"/>
<keyword evidence="11" id="KW-1185">Reference proteome</keyword>
<dbReference type="SUPFAM" id="SSF52540">
    <property type="entry name" value="P-loop containing nucleoside triphosphate hydrolases"/>
    <property type="match status" value="2"/>
</dbReference>
<dbReference type="InterPro" id="IPR027417">
    <property type="entry name" value="P-loop_NTPase"/>
</dbReference>
<dbReference type="Pfam" id="PF23321">
    <property type="entry name" value="R1_ABCA1"/>
    <property type="match status" value="1"/>
</dbReference>
<comment type="subcellular location">
    <subcellularLocation>
        <location evidence="1">Membrane</location>
        <topology evidence="1">Multi-pass membrane protein</topology>
    </subcellularLocation>
</comment>
<evidence type="ECO:0000313" key="10">
    <source>
        <dbReference type="EnsemblMetazoa" id="XP_022661625"/>
    </source>
</evidence>
<feature type="domain" description="ABC transporter" evidence="9">
    <location>
        <begin position="1434"/>
        <end position="1664"/>
    </location>
</feature>
<accession>A0A7M7K7B6</accession>
<reference evidence="10" key="1">
    <citation type="submission" date="2021-01" db="UniProtKB">
        <authorList>
            <consortium name="EnsemblMetazoa"/>
        </authorList>
    </citation>
    <scope>IDENTIFICATION</scope>
</reference>
<feature type="transmembrane region" description="Helical" evidence="8">
    <location>
        <begin position="424"/>
        <end position="443"/>
    </location>
</feature>
<feature type="transmembrane region" description="Helical" evidence="8">
    <location>
        <begin position="358"/>
        <end position="386"/>
    </location>
</feature>
<dbReference type="InterPro" id="IPR026082">
    <property type="entry name" value="ABCA"/>
</dbReference>
<feature type="transmembrane region" description="Helical" evidence="8">
    <location>
        <begin position="1350"/>
        <end position="1374"/>
    </location>
</feature>
<dbReference type="GO" id="GO:0005319">
    <property type="term" value="F:lipid transporter activity"/>
    <property type="evidence" value="ECO:0007669"/>
    <property type="project" value="TreeGrafter"/>
</dbReference>
<feature type="transmembrane region" description="Helical" evidence="8">
    <location>
        <begin position="1210"/>
        <end position="1231"/>
    </location>
</feature>
<evidence type="ECO:0000256" key="6">
    <source>
        <dbReference type="ARBA" id="ARBA00023136"/>
    </source>
</evidence>
<keyword evidence="3" id="KW-0547">Nucleotide-binding</keyword>
<evidence type="ECO:0000256" key="1">
    <source>
        <dbReference type="ARBA" id="ARBA00004141"/>
    </source>
</evidence>
<dbReference type="OrthoDB" id="6512918at2759"/>
<dbReference type="FunFam" id="3.40.50.300:FF:002470">
    <property type="entry name" value="ABC transporter, putative"/>
    <property type="match status" value="1"/>
</dbReference>
<dbReference type="FunFam" id="3.40.50.300:FF:000933">
    <property type="entry name" value="ABC transporter A family member 7"/>
    <property type="match status" value="1"/>
</dbReference>
<dbReference type="Gene3D" id="3.40.50.300">
    <property type="entry name" value="P-loop containing nucleotide triphosphate hydrolases"/>
    <property type="match status" value="2"/>
</dbReference>
<feature type="transmembrane region" description="Helical" evidence="8">
    <location>
        <begin position="1274"/>
        <end position="1294"/>
    </location>
</feature>
<dbReference type="PROSITE" id="PS50893">
    <property type="entry name" value="ABC_TRANSPORTER_2"/>
    <property type="match status" value="2"/>
</dbReference>
<evidence type="ECO:0000256" key="4">
    <source>
        <dbReference type="ARBA" id="ARBA00022840"/>
    </source>
</evidence>
<dbReference type="InParanoid" id="A0A7M7K7B6"/>
<dbReference type="GO" id="GO:0016020">
    <property type="term" value="C:membrane"/>
    <property type="evidence" value="ECO:0007669"/>
    <property type="project" value="UniProtKB-SubCell"/>
</dbReference>
<evidence type="ECO:0000313" key="11">
    <source>
        <dbReference type="Proteomes" id="UP000594260"/>
    </source>
</evidence>
<dbReference type="InterPro" id="IPR003593">
    <property type="entry name" value="AAA+_ATPase"/>
</dbReference>
<dbReference type="GO" id="GO:0140359">
    <property type="term" value="F:ABC-type transporter activity"/>
    <property type="evidence" value="ECO:0007669"/>
    <property type="project" value="InterPro"/>
</dbReference>
<dbReference type="GO" id="GO:0005524">
    <property type="term" value="F:ATP binding"/>
    <property type="evidence" value="ECO:0007669"/>
    <property type="project" value="UniProtKB-KW"/>
</dbReference>
<dbReference type="GeneID" id="111250511"/>
<feature type="transmembrane region" description="Helical" evidence="8">
    <location>
        <begin position="1130"/>
        <end position="1151"/>
    </location>
</feature>
<evidence type="ECO:0000256" key="3">
    <source>
        <dbReference type="ARBA" id="ARBA00022741"/>
    </source>
</evidence>
<name>A0A7M7K7B6_VARDE</name>